<sequence>MRYLIIILFLILAWCLVNTENTRESFTDNMLSNIKQTHRKYRRNIRKNIDKTYQDALSKIKRTMRKSKLV</sequence>
<name>A0A6C0JDS8_9ZZZZ</name>
<organism evidence="1">
    <name type="scientific">viral metagenome</name>
    <dbReference type="NCBI Taxonomy" id="1070528"/>
    <lineage>
        <taxon>unclassified sequences</taxon>
        <taxon>metagenomes</taxon>
        <taxon>organismal metagenomes</taxon>
    </lineage>
</organism>
<reference evidence="1" key="1">
    <citation type="journal article" date="2020" name="Nature">
        <title>Giant virus diversity and host interactions through global metagenomics.</title>
        <authorList>
            <person name="Schulz F."/>
            <person name="Roux S."/>
            <person name="Paez-Espino D."/>
            <person name="Jungbluth S."/>
            <person name="Walsh D.A."/>
            <person name="Denef V.J."/>
            <person name="McMahon K.D."/>
            <person name="Konstantinidis K.T."/>
            <person name="Eloe-Fadrosh E.A."/>
            <person name="Kyrpides N.C."/>
            <person name="Woyke T."/>
        </authorList>
    </citation>
    <scope>NUCLEOTIDE SEQUENCE</scope>
    <source>
        <strain evidence="1">GVMAG-M-3300025890-48</strain>
    </source>
</reference>
<proteinExistence type="predicted"/>
<protein>
    <submittedName>
        <fullName evidence="1">Uncharacterized protein</fullName>
    </submittedName>
</protein>
<accession>A0A6C0JDS8</accession>
<dbReference type="EMBL" id="MN740368">
    <property type="protein sequence ID" value="QHU03041.1"/>
    <property type="molecule type" value="Genomic_DNA"/>
</dbReference>
<dbReference type="AlphaFoldDB" id="A0A6C0JDS8"/>
<evidence type="ECO:0000313" key="1">
    <source>
        <dbReference type="EMBL" id="QHU03041.1"/>
    </source>
</evidence>